<reference evidence="2" key="1">
    <citation type="journal article" date="2021" name="PeerJ">
        <title>Extensive microbial diversity within the chicken gut microbiome revealed by metagenomics and culture.</title>
        <authorList>
            <person name="Gilroy R."/>
            <person name="Ravi A."/>
            <person name="Getino M."/>
            <person name="Pursley I."/>
            <person name="Horton D.L."/>
            <person name="Alikhan N.F."/>
            <person name="Baker D."/>
            <person name="Gharbi K."/>
            <person name="Hall N."/>
            <person name="Watson M."/>
            <person name="Adriaenssens E.M."/>
            <person name="Foster-Nyarko E."/>
            <person name="Jarju S."/>
            <person name="Secka A."/>
            <person name="Antonio M."/>
            <person name="Oren A."/>
            <person name="Chaudhuri R.R."/>
            <person name="La Ragione R."/>
            <person name="Hildebrand F."/>
            <person name="Pallen M.J."/>
        </authorList>
    </citation>
    <scope>NUCLEOTIDE SEQUENCE</scope>
    <source>
        <strain evidence="2">CHK185-5351</strain>
    </source>
</reference>
<reference evidence="2" key="2">
    <citation type="submission" date="2021-04" db="EMBL/GenBank/DDBJ databases">
        <authorList>
            <person name="Gilroy R."/>
        </authorList>
    </citation>
    <scope>NUCLEOTIDE SEQUENCE</scope>
    <source>
        <strain evidence="2">CHK185-5351</strain>
    </source>
</reference>
<dbReference type="InterPro" id="IPR012338">
    <property type="entry name" value="Beta-lactam/transpept-like"/>
</dbReference>
<comment type="caution">
    <text evidence="2">The sequence shown here is derived from an EMBL/GenBank/DDBJ whole genome shotgun (WGS) entry which is preliminary data.</text>
</comment>
<evidence type="ECO:0000313" key="2">
    <source>
        <dbReference type="EMBL" id="HJC14402.1"/>
    </source>
</evidence>
<dbReference type="Pfam" id="PF00144">
    <property type="entry name" value="Beta-lactamase"/>
    <property type="match status" value="1"/>
</dbReference>
<protein>
    <submittedName>
        <fullName evidence="2">Beta-lactamase family protein</fullName>
    </submittedName>
</protein>
<proteinExistence type="predicted"/>
<dbReference type="Proteomes" id="UP000823849">
    <property type="component" value="Unassembled WGS sequence"/>
</dbReference>
<dbReference type="AlphaFoldDB" id="A0A9D2N8R3"/>
<sequence>MLSQTGKEKICETLRQAVQNQEVPGANLLILKDGEELLYCEEGFASLEEKKEIRRDTIVRLYSMTKPVTAAAVMMLVERGQLDLAQPVAELIPGFAGQKVCQSDGTLVPVRRPSMVRDLMNMTAGLVYLGDETAAERETTKVYENIARKMYGEHPVTTTEMANRIGQCPLRYQPGEIWQYSSGADVLGAVVEAVTGKTFGAFLREELFDPLDMPDTDFYVPAEKQDRLMTPYMWDENGKLVPYTGCNLAIMNDMSVPNAFESGGAGLVSTVDDYAHFAQMLMDKGVYRGRRLMGARTVEFLTSGSLTPEQRKGMDSWTALEGHTYGNLMRVLKDPGRAMAMGSQGEYGWDGWEGCYFANCPADRLTILMMTQKTDSGVAPVVRRVRNLLFSML</sequence>
<feature type="domain" description="Beta-lactamase-related" evidence="1">
    <location>
        <begin position="13"/>
        <end position="380"/>
    </location>
</feature>
<accession>A0A9D2N8R3</accession>
<evidence type="ECO:0000313" key="3">
    <source>
        <dbReference type="Proteomes" id="UP000823849"/>
    </source>
</evidence>
<dbReference type="SUPFAM" id="SSF56601">
    <property type="entry name" value="beta-lactamase/transpeptidase-like"/>
    <property type="match status" value="1"/>
</dbReference>
<evidence type="ECO:0000259" key="1">
    <source>
        <dbReference type="Pfam" id="PF00144"/>
    </source>
</evidence>
<dbReference type="PANTHER" id="PTHR43283:SF3">
    <property type="entry name" value="BETA-LACTAMASE FAMILY PROTEIN (AFU_ORTHOLOGUE AFUA_5G07500)"/>
    <property type="match status" value="1"/>
</dbReference>
<gene>
    <name evidence="2" type="ORF">H9705_01060</name>
</gene>
<name>A0A9D2N8R3_9FIRM</name>
<dbReference type="InterPro" id="IPR001466">
    <property type="entry name" value="Beta-lactam-related"/>
</dbReference>
<dbReference type="EMBL" id="DWWU01000006">
    <property type="protein sequence ID" value="HJC14402.1"/>
    <property type="molecule type" value="Genomic_DNA"/>
</dbReference>
<dbReference type="Gene3D" id="3.40.710.10">
    <property type="entry name" value="DD-peptidase/beta-lactamase superfamily"/>
    <property type="match status" value="1"/>
</dbReference>
<dbReference type="InterPro" id="IPR050789">
    <property type="entry name" value="Diverse_Enzym_Activities"/>
</dbReference>
<dbReference type="PANTHER" id="PTHR43283">
    <property type="entry name" value="BETA-LACTAMASE-RELATED"/>
    <property type="match status" value="1"/>
</dbReference>
<organism evidence="2 3">
    <name type="scientific">Candidatus Fusicatenibacter intestinigallinarum</name>
    <dbReference type="NCBI Taxonomy" id="2838598"/>
    <lineage>
        <taxon>Bacteria</taxon>
        <taxon>Bacillati</taxon>
        <taxon>Bacillota</taxon>
        <taxon>Clostridia</taxon>
        <taxon>Lachnospirales</taxon>
        <taxon>Lachnospiraceae</taxon>
        <taxon>Fusicatenibacter</taxon>
    </lineage>
</organism>